<proteinExistence type="predicted"/>
<comment type="caution">
    <text evidence="2">The sequence shown here is derived from an EMBL/GenBank/DDBJ whole genome shotgun (WGS) entry which is preliminary data.</text>
</comment>
<evidence type="ECO:0000313" key="2">
    <source>
        <dbReference type="EMBL" id="MBP2387542.1"/>
    </source>
</evidence>
<name>A0ABS4XGG7_9MICC</name>
<dbReference type="EMBL" id="JAGIOF010000001">
    <property type="protein sequence ID" value="MBP2387542.1"/>
    <property type="molecule type" value="Genomic_DNA"/>
</dbReference>
<accession>A0ABS4XGG7</accession>
<feature type="region of interest" description="Disordered" evidence="1">
    <location>
        <begin position="1"/>
        <end position="20"/>
    </location>
</feature>
<evidence type="ECO:0008006" key="4">
    <source>
        <dbReference type="Google" id="ProtNLM"/>
    </source>
</evidence>
<evidence type="ECO:0000256" key="1">
    <source>
        <dbReference type="SAM" id="MobiDB-lite"/>
    </source>
</evidence>
<dbReference type="RefSeq" id="WP_209999864.1">
    <property type="nucleotide sequence ID" value="NZ_BAAAJY010000011.1"/>
</dbReference>
<feature type="compositionally biased region" description="Low complexity" evidence="1">
    <location>
        <begin position="1"/>
        <end position="17"/>
    </location>
</feature>
<sequence length="177" mass="18998">MQASADTAMATPTPDASVTTDRFGNIQKQLGEEAGLVDEKTNESYFTFEVVTARLLDSCPSRMGGPELRPTRSHFLVLEVKTELKKQAGEKAGGSSEELFMPLVTEAFSVIDADGRGDGDVSSDKAWECYEDSELAPSFLNPGEKAMGNIVLDVAAPKGRVVYDPEGKGGWSWPFGG</sequence>
<gene>
    <name evidence="2" type="ORF">JOF47_003053</name>
</gene>
<organism evidence="2 3">
    <name type="scientific">Paeniglutamicibacter kerguelensis</name>
    <dbReference type="NCBI Taxonomy" id="254788"/>
    <lineage>
        <taxon>Bacteria</taxon>
        <taxon>Bacillati</taxon>
        <taxon>Actinomycetota</taxon>
        <taxon>Actinomycetes</taxon>
        <taxon>Micrococcales</taxon>
        <taxon>Micrococcaceae</taxon>
        <taxon>Paeniglutamicibacter</taxon>
    </lineage>
</organism>
<protein>
    <recommendedName>
        <fullName evidence="4">DUF4352 domain-containing protein</fullName>
    </recommendedName>
</protein>
<keyword evidence="3" id="KW-1185">Reference proteome</keyword>
<dbReference type="Proteomes" id="UP001296993">
    <property type="component" value="Unassembled WGS sequence"/>
</dbReference>
<evidence type="ECO:0000313" key="3">
    <source>
        <dbReference type="Proteomes" id="UP001296993"/>
    </source>
</evidence>
<reference evidence="2 3" key="1">
    <citation type="submission" date="2021-03" db="EMBL/GenBank/DDBJ databases">
        <title>Sequencing the genomes of 1000 actinobacteria strains.</title>
        <authorList>
            <person name="Klenk H.-P."/>
        </authorList>
    </citation>
    <scope>NUCLEOTIDE SEQUENCE [LARGE SCALE GENOMIC DNA]</scope>
    <source>
        <strain evidence="2 3">DSM 15797</strain>
    </source>
</reference>